<proteinExistence type="predicted"/>
<gene>
    <name evidence="1" type="ORF">QVD17_04193</name>
</gene>
<name>A0AAD8LJ46_TARER</name>
<evidence type="ECO:0000313" key="1">
    <source>
        <dbReference type="EMBL" id="KAK1438385.1"/>
    </source>
</evidence>
<dbReference type="Proteomes" id="UP001229421">
    <property type="component" value="Unassembled WGS sequence"/>
</dbReference>
<keyword evidence="2" id="KW-1185">Reference proteome</keyword>
<organism evidence="1 2">
    <name type="scientific">Tagetes erecta</name>
    <name type="common">African marigold</name>
    <dbReference type="NCBI Taxonomy" id="13708"/>
    <lineage>
        <taxon>Eukaryota</taxon>
        <taxon>Viridiplantae</taxon>
        <taxon>Streptophyta</taxon>
        <taxon>Embryophyta</taxon>
        <taxon>Tracheophyta</taxon>
        <taxon>Spermatophyta</taxon>
        <taxon>Magnoliopsida</taxon>
        <taxon>eudicotyledons</taxon>
        <taxon>Gunneridae</taxon>
        <taxon>Pentapetalae</taxon>
        <taxon>asterids</taxon>
        <taxon>campanulids</taxon>
        <taxon>Asterales</taxon>
        <taxon>Asteraceae</taxon>
        <taxon>Asteroideae</taxon>
        <taxon>Heliantheae alliance</taxon>
        <taxon>Tageteae</taxon>
        <taxon>Tagetes</taxon>
    </lineage>
</organism>
<comment type="caution">
    <text evidence="1">The sequence shown here is derived from an EMBL/GenBank/DDBJ whole genome shotgun (WGS) entry which is preliminary data.</text>
</comment>
<sequence length="87" mass="9832">MYQFNTNKILSDLLDHPRPSLLAHSNWPCICFKSVAQYQPKDLTPFHSLRSSSPLSFWSDSIGNRYFSGSSCDSIYTARTPGVVMTL</sequence>
<evidence type="ECO:0000313" key="2">
    <source>
        <dbReference type="Proteomes" id="UP001229421"/>
    </source>
</evidence>
<dbReference type="EMBL" id="JAUHHV010000001">
    <property type="protein sequence ID" value="KAK1438385.1"/>
    <property type="molecule type" value="Genomic_DNA"/>
</dbReference>
<protein>
    <submittedName>
        <fullName evidence="1">Uncharacterized protein</fullName>
    </submittedName>
</protein>
<reference evidence="1" key="1">
    <citation type="journal article" date="2023" name="bioRxiv">
        <title>Improved chromosome-level genome assembly for marigold (Tagetes erecta).</title>
        <authorList>
            <person name="Jiang F."/>
            <person name="Yuan L."/>
            <person name="Wang S."/>
            <person name="Wang H."/>
            <person name="Xu D."/>
            <person name="Wang A."/>
            <person name="Fan W."/>
        </authorList>
    </citation>
    <scope>NUCLEOTIDE SEQUENCE</scope>
    <source>
        <strain evidence="1">WSJ</strain>
        <tissue evidence="1">Leaf</tissue>
    </source>
</reference>
<dbReference type="AlphaFoldDB" id="A0AAD8LJ46"/>
<accession>A0AAD8LJ46</accession>